<feature type="domain" description="Hydantoinase A/oxoprolinase" evidence="1">
    <location>
        <begin position="86"/>
        <end position="332"/>
    </location>
</feature>
<dbReference type="InterPro" id="IPR002756">
    <property type="entry name" value="MfnF"/>
</dbReference>
<dbReference type="Pfam" id="PF01968">
    <property type="entry name" value="Hydantoinase_A"/>
    <property type="match status" value="1"/>
</dbReference>
<dbReference type="InterPro" id="IPR043129">
    <property type="entry name" value="ATPase_NBD"/>
</dbReference>
<evidence type="ECO:0000313" key="2">
    <source>
        <dbReference type="EMBL" id="HEU01485.1"/>
    </source>
</evidence>
<dbReference type="Gene3D" id="3.30.420.40">
    <property type="match status" value="1"/>
</dbReference>
<gene>
    <name evidence="2" type="ORF">ENH89_14305</name>
</gene>
<dbReference type="SUPFAM" id="SSF53067">
    <property type="entry name" value="Actin-like ATPase domain"/>
    <property type="match status" value="1"/>
</dbReference>
<sequence length="370" mass="39855">MIRIKPPGRFARTFDGIGWRVSEAGGNSMTRTLGWDVGGAHLKAALAEGDRVLKIWQEPSPIWQGLAHLDRALATILDEVSGVERHAITMTGELSDIFASRREGVEQLARVFTERLSGDISLYAGATGFISTGDAGAHAAEIASANWHASAALAAASIEEALFLDMGSTTTDIVPVSDGHVRARGFTDRDRLVHGELVYQGYTRTPLMAVEKRVPFAGRSIPVMNESFATMADVQRVIGILDEVDDLHPAADNQEKTVEASRRRLARMVGMDAADAGDGAWEWLAHAFAEAQMRHIHDAALQVLSREDLSDDAPVVVAGAGRPVLRRLAARLDRGVVDFSDLFDCPGEMRDDICRAAPAAALALLAESRG</sequence>
<dbReference type="EMBL" id="DRGN01000199">
    <property type="protein sequence ID" value="HEU01485.1"/>
    <property type="molecule type" value="Genomic_DNA"/>
</dbReference>
<evidence type="ECO:0000259" key="1">
    <source>
        <dbReference type="Pfam" id="PF01968"/>
    </source>
</evidence>
<dbReference type="AlphaFoldDB" id="A0A9C9THH1"/>
<name>A0A9C9THH1_9HYPH</name>
<dbReference type="GO" id="GO:0016787">
    <property type="term" value="F:hydrolase activity"/>
    <property type="evidence" value="ECO:0007669"/>
    <property type="project" value="InterPro"/>
</dbReference>
<protein>
    <submittedName>
        <fullName evidence="2">S-layer protein</fullName>
    </submittedName>
</protein>
<dbReference type="InterPro" id="IPR002821">
    <property type="entry name" value="Hydantoinase_A"/>
</dbReference>
<proteinExistence type="predicted"/>
<dbReference type="Proteomes" id="UP000885680">
    <property type="component" value="Unassembled WGS sequence"/>
</dbReference>
<dbReference type="NCBIfam" id="TIGR03123">
    <property type="entry name" value="one_C_unchar_1"/>
    <property type="match status" value="1"/>
</dbReference>
<organism evidence="2 3">
    <name type="scientific">Aurantimonas coralicida</name>
    <dbReference type="NCBI Taxonomy" id="182270"/>
    <lineage>
        <taxon>Bacteria</taxon>
        <taxon>Pseudomonadati</taxon>
        <taxon>Pseudomonadota</taxon>
        <taxon>Alphaproteobacteria</taxon>
        <taxon>Hyphomicrobiales</taxon>
        <taxon>Aurantimonadaceae</taxon>
        <taxon>Aurantimonas</taxon>
    </lineage>
</organism>
<evidence type="ECO:0000313" key="3">
    <source>
        <dbReference type="Proteomes" id="UP000885680"/>
    </source>
</evidence>
<reference evidence="2" key="1">
    <citation type="journal article" date="2020" name="mSystems">
        <title>Genome- and Community-Level Interaction Insights into Carbon Utilization and Element Cycling Functions of Hydrothermarchaeota in Hydrothermal Sediment.</title>
        <authorList>
            <person name="Zhou Z."/>
            <person name="Liu Y."/>
            <person name="Xu W."/>
            <person name="Pan J."/>
            <person name="Luo Z.H."/>
            <person name="Li M."/>
        </authorList>
    </citation>
    <scope>NUCLEOTIDE SEQUENCE</scope>
    <source>
        <strain evidence="2">HyVt-347</strain>
    </source>
</reference>
<comment type="caution">
    <text evidence="2">The sequence shown here is derived from an EMBL/GenBank/DDBJ whole genome shotgun (WGS) entry which is preliminary data.</text>
</comment>
<dbReference type="Gene3D" id="3.30.420.190">
    <property type="entry name" value="conserved archaeal protein q6m145"/>
    <property type="match status" value="1"/>
</dbReference>
<accession>A0A9C9THH1</accession>